<protein>
    <recommendedName>
        <fullName evidence="13">Ig-like domain-containing protein</fullName>
    </recommendedName>
</protein>
<feature type="transmembrane region" description="Helical" evidence="11">
    <location>
        <begin position="272"/>
        <end position="293"/>
    </location>
</feature>
<dbReference type="SMART" id="SM00408">
    <property type="entry name" value="IGc2"/>
    <property type="match status" value="1"/>
</dbReference>
<keyword evidence="9" id="KW-0325">Glycoprotein</keyword>
<feature type="signal peptide" evidence="12">
    <location>
        <begin position="1"/>
        <end position="20"/>
    </location>
</feature>
<dbReference type="InterPro" id="IPR003597">
    <property type="entry name" value="Ig_C1-set"/>
</dbReference>
<dbReference type="GO" id="GO:0009986">
    <property type="term" value="C:cell surface"/>
    <property type="evidence" value="ECO:0007669"/>
    <property type="project" value="TreeGrafter"/>
</dbReference>
<keyword evidence="15" id="KW-1185">Reference proteome</keyword>
<dbReference type="InterPro" id="IPR013783">
    <property type="entry name" value="Ig-like_fold"/>
</dbReference>
<keyword evidence="6" id="KW-1064">Adaptive immunity</keyword>
<name>A0A3Q3LCM5_9TELE</name>
<dbReference type="InterPro" id="IPR007110">
    <property type="entry name" value="Ig-like_dom"/>
</dbReference>
<evidence type="ECO:0000256" key="1">
    <source>
        <dbReference type="ARBA" id="ARBA00004479"/>
    </source>
</evidence>
<dbReference type="InterPro" id="IPR003598">
    <property type="entry name" value="Ig_sub2"/>
</dbReference>
<evidence type="ECO:0000256" key="4">
    <source>
        <dbReference type="ARBA" id="ARBA00022859"/>
    </source>
</evidence>
<keyword evidence="7 11" id="KW-0472">Membrane</keyword>
<dbReference type="InterPro" id="IPR042414">
    <property type="entry name" value="CD8B"/>
</dbReference>
<keyword evidence="10" id="KW-0393">Immunoglobulin domain</keyword>
<evidence type="ECO:0000256" key="11">
    <source>
        <dbReference type="SAM" id="Phobius"/>
    </source>
</evidence>
<dbReference type="InterPro" id="IPR003599">
    <property type="entry name" value="Ig_sub"/>
</dbReference>
<organism evidence="14 15">
    <name type="scientific">Mastacembelus armatus</name>
    <name type="common">zig-zag eel</name>
    <dbReference type="NCBI Taxonomy" id="205130"/>
    <lineage>
        <taxon>Eukaryota</taxon>
        <taxon>Metazoa</taxon>
        <taxon>Chordata</taxon>
        <taxon>Craniata</taxon>
        <taxon>Vertebrata</taxon>
        <taxon>Euteleostomi</taxon>
        <taxon>Actinopterygii</taxon>
        <taxon>Neopterygii</taxon>
        <taxon>Teleostei</taxon>
        <taxon>Neoteleostei</taxon>
        <taxon>Acanthomorphata</taxon>
        <taxon>Anabantaria</taxon>
        <taxon>Synbranchiformes</taxon>
        <taxon>Mastacembelidae</taxon>
        <taxon>Mastacembelus</taxon>
    </lineage>
</organism>
<dbReference type="GO" id="GO:0016020">
    <property type="term" value="C:membrane"/>
    <property type="evidence" value="ECO:0007669"/>
    <property type="project" value="UniProtKB-SubCell"/>
</dbReference>
<keyword evidence="2 11" id="KW-0812">Transmembrane</keyword>
<feature type="domain" description="Ig-like" evidence="13">
    <location>
        <begin position="145"/>
        <end position="249"/>
    </location>
</feature>
<dbReference type="Ensembl" id="ENSMAMT00000007681.2">
    <property type="protein sequence ID" value="ENSMAMP00000007476.2"/>
    <property type="gene ID" value="ENSMAMG00000005089.2"/>
</dbReference>
<dbReference type="Proteomes" id="UP000261640">
    <property type="component" value="Unplaced"/>
</dbReference>
<dbReference type="GO" id="GO:0050776">
    <property type="term" value="P:regulation of immune response"/>
    <property type="evidence" value="ECO:0007669"/>
    <property type="project" value="InterPro"/>
</dbReference>
<dbReference type="Pfam" id="PF07686">
    <property type="entry name" value="V-set"/>
    <property type="match status" value="1"/>
</dbReference>
<sequence>MNTAVNAILILVFWIKGISSDKSQNVHQTPADLLGNINDTVKLTCRHNISSYDTVLWYHRSGAGMALKLIGFTSYTSVQVVEKPYQGHFSVSGNGEQEALLHLLKLRHPEDSGHYFCAAYNYNPVYFGSGTKLTVLESNRTISLPTVTAIQPSQRECKSKKDKKSKKTLVCVASGFYPDHVSMSWEINGEKITYGVATDNTAQRHGDYYRITSRLRVLVRPWFTSSNNFTCIVSFFDGKKTVYRSDTFESAEGPGAEFVRGDYLRITNTAKLSYVCFIIKSTIYGVFVAFLVWRIQGSSGKSNNQELS</sequence>
<reference evidence="14" key="1">
    <citation type="submission" date="2025-08" db="UniProtKB">
        <authorList>
            <consortium name="Ensembl"/>
        </authorList>
    </citation>
    <scope>IDENTIFICATION</scope>
</reference>
<reference evidence="14" key="2">
    <citation type="submission" date="2025-09" db="UniProtKB">
        <authorList>
            <consortium name="Ensembl"/>
        </authorList>
    </citation>
    <scope>IDENTIFICATION</scope>
</reference>
<dbReference type="SUPFAM" id="SSF48726">
    <property type="entry name" value="Immunoglobulin"/>
    <property type="match status" value="2"/>
</dbReference>
<dbReference type="Gene3D" id="2.60.40.10">
    <property type="entry name" value="Immunoglobulins"/>
    <property type="match status" value="2"/>
</dbReference>
<dbReference type="GO" id="GO:0002250">
    <property type="term" value="P:adaptive immune response"/>
    <property type="evidence" value="ECO:0007669"/>
    <property type="project" value="UniProtKB-KW"/>
</dbReference>
<feature type="chain" id="PRO_5030081081" description="Ig-like domain-containing protein" evidence="12">
    <location>
        <begin position="21"/>
        <end position="308"/>
    </location>
</feature>
<dbReference type="AlphaFoldDB" id="A0A3Q3LCM5"/>
<evidence type="ECO:0000256" key="3">
    <source>
        <dbReference type="ARBA" id="ARBA00022729"/>
    </source>
</evidence>
<evidence type="ECO:0000256" key="10">
    <source>
        <dbReference type="ARBA" id="ARBA00023319"/>
    </source>
</evidence>
<dbReference type="GO" id="GO:0042288">
    <property type="term" value="F:MHC class I protein binding"/>
    <property type="evidence" value="ECO:0007669"/>
    <property type="project" value="InterPro"/>
</dbReference>
<dbReference type="SMART" id="SM00406">
    <property type="entry name" value="IGv"/>
    <property type="match status" value="1"/>
</dbReference>
<keyword evidence="8" id="KW-1015">Disulfide bond</keyword>
<evidence type="ECO:0000313" key="14">
    <source>
        <dbReference type="Ensembl" id="ENSMAMP00000007476.2"/>
    </source>
</evidence>
<evidence type="ECO:0000313" key="15">
    <source>
        <dbReference type="Proteomes" id="UP000261640"/>
    </source>
</evidence>
<evidence type="ECO:0000256" key="7">
    <source>
        <dbReference type="ARBA" id="ARBA00023136"/>
    </source>
</evidence>
<comment type="subcellular location">
    <subcellularLocation>
        <location evidence="1">Membrane</location>
        <topology evidence="1">Single-pass type I membrane protein</topology>
    </subcellularLocation>
</comment>
<accession>A0A3Q3LCM5</accession>
<dbReference type="SMART" id="SM00407">
    <property type="entry name" value="IGc1"/>
    <property type="match status" value="1"/>
</dbReference>
<keyword evidence="3 12" id="KW-0732">Signal</keyword>
<keyword evidence="4" id="KW-0391">Immunity</keyword>
<evidence type="ECO:0000256" key="9">
    <source>
        <dbReference type="ARBA" id="ARBA00023180"/>
    </source>
</evidence>
<dbReference type="PANTHER" id="PTHR11292:SF7">
    <property type="entry name" value="T-CELL SURFACE GLYCOPROTEIN CD8 BETA CHAIN-RELATED"/>
    <property type="match status" value="1"/>
</dbReference>
<proteinExistence type="predicted"/>
<dbReference type="GeneTree" id="ENSGT00940000164625"/>
<dbReference type="PANTHER" id="PTHR11292">
    <property type="entry name" value="T-CELL SURFACE GLYCOPROTEIN CD8 BETA CHAIN"/>
    <property type="match status" value="1"/>
</dbReference>
<dbReference type="InterPro" id="IPR036179">
    <property type="entry name" value="Ig-like_dom_sf"/>
</dbReference>
<dbReference type="SMART" id="SM00409">
    <property type="entry name" value="IG"/>
    <property type="match status" value="1"/>
</dbReference>
<evidence type="ECO:0000256" key="2">
    <source>
        <dbReference type="ARBA" id="ARBA00022692"/>
    </source>
</evidence>
<evidence type="ECO:0000256" key="6">
    <source>
        <dbReference type="ARBA" id="ARBA00023130"/>
    </source>
</evidence>
<evidence type="ECO:0000256" key="12">
    <source>
        <dbReference type="SAM" id="SignalP"/>
    </source>
</evidence>
<dbReference type="InterPro" id="IPR013106">
    <property type="entry name" value="Ig_V-set"/>
</dbReference>
<dbReference type="Pfam" id="PF07654">
    <property type="entry name" value="C1-set"/>
    <property type="match status" value="1"/>
</dbReference>
<dbReference type="GO" id="GO:0015026">
    <property type="term" value="F:coreceptor activity"/>
    <property type="evidence" value="ECO:0007669"/>
    <property type="project" value="InterPro"/>
</dbReference>
<keyword evidence="5 11" id="KW-1133">Transmembrane helix</keyword>
<evidence type="ECO:0000256" key="5">
    <source>
        <dbReference type="ARBA" id="ARBA00022989"/>
    </source>
</evidence>
<evidence type="ECO:0000259" key="13">
    <source>
        <dbReference type="PROSITE" id="PS50835"/>
    </source>
</evidence>
<dbReference type="InParanoid" id="A0A3Q3LCM5"/>
<dbReference type="PROSITE" id="PS50835">
    <property type="entry name" value="IG_LIKE"/>
    <property type="match status" value="1"/>
</dbReference>
<evidence type="ECO:0000256" key="8">
    <source>
        <dbReference type="ARBA" id="ARBA00023157"/>
    </source>
</evidence>